<dbReference type="Pfam" id="PF13561">
    <property type="entry name" value="adh_short_C2"/>
    <property type="match status" value="1"/>
</dbReference>
<organism evidence="3 4">
    <name type="scientific">Glycomyces buryatensis</name>
    <dbReference type="NCBI Taxonomy" id="2570927"/>
    <lineage>
        <taxon>Bacteria</taxon>
        <taxon>Bacillati</taxon>
        <taxon>Actinomycetota</taxon>
        <taxon>Actinomycetes</taxon>
        <taxon>Glycomycetales</taxon>
        <taxon>Glycomycetaceae</taxon>
        <taxon>Glycomyces</taxon>
    </lineage>
</organism>
<dbReference type="PRINTS" id="PR00080">
    <property type="entry name" value="SDRFAMILY"/>
</dbReference>
<comment type="similarity">
    <text evidence="1">Belongs to the short-chain dehydrogenases/reductases (SDR) family.</text>
</comment>
<gene>
    <name evidence="3" type="ORF">FAB82_05110</name>
</gene>
<dbReference type="SUPFAM" id="SSF51735">
    <property type="entry name" value="NAD(P)-binding Rossmann-fold domains"/>
    <property type="match status" value="1"/>
</dbReference>
<dbReference type="InterPro" id="IPR002347">
    <property type="entry name" value="SDR_fam"/>
</dbReference>
<protein>
    <submittedName>
        <fullName evidence="3">SDR family oxidoreductase</fullName>
    </submittedName>
</protein>
<dbReference type="PRINTS" id="PR00081">
    <property type="entry name" value="GDHRDH"/>
</dbReference>
<dbReference type="CDD" id="cd05233">
    <property type="entry name" value="SDR_c"/>
    <property type="match status" value="1"/>
</dbReference>
<keyword evidence="4" id="KW-1185">Reference proteome</keyword>
<dbReference type="OrthoDB" id="9803333at2"/>
<reference evidence="3 4" key="2">
    <citation type="submission" date="2019-05" db="EMBL/GenBank/DDBJ databases">
        <title>Glycomyces buryatensis sp. nov.</title>
        <authorList>
            <person name="Nikitina E."/>
        </authorList>
    </citation>
    <scope>NUCLEOTIDE SEQUENCE [LARGE SCALE GENOMIC DNA]</scope>
    <source>
        <strain evidence="3 4">18</strain>
    </source>
</reference>
<dbReference type="PANTHER" id="PTHR43975:SF2">
    <property type="entry name" value="EG:BACR7A4.14 PROTEIN-RELATED"/>
    <property type="match status" value="1"/>
</dbReference>
<keyword evidence="2" id="KW-0560">Oxidoreductase</keyword>
<dbReference type="PROSITE" id="PS00061">
    <property type="entry name" value="ADH_SHORT"/>
    <property type="match status" value="1"/>
</dbReference>
<comment type="caution">
    <text evidence="3">The sequence shown here is derived from an EMBL/GenBank/DDBJ whole genome shotgun (WGS) entry which is preliminary data.</text>
</comment>
<dbReference type="GO" id="GO:0016491">
    <property type="term" value="F:oxidoreductase activity"/>
    <property type="evidence" value="ECO:0007669"/>
    <property type="project" value="UniProtKB-KW"/>
</dbReference>
<evidence type="ECO:0000256" key="1">
    <source>
        <dbReference type="ARBA" id="ARBA00006484"/>
    </source>
</evidence>
<evidence type="ECO:0000313" key="3">
    <source>
        <dbReference type="EMBL" id="THV42555.1"/>
    </source>
</evidence>
<reference evidence="4" key="1">
    <citation type="submission" date="2019-04" db="EMBL/GenBank/DDBJ databases">
        <title>Nocardioides xinjiangensis sp. nov.</title>
        <authorList>
            <person name="Liu S."/>
        </authorList>
    </citation>
    <scope>NUCLEOTIDE SEQUENCE [LARGE SCALE GENOMIC DNA]</scope>
    <source>
        <strain evidence="4">18</strain>
    </source>
</reference>
<dbReference type="InterPro" id="IPR020904">
    <property type="entry name" value="Sc_DH/Rdtase_CS"/>
</dbReference>
<dbReference type="Gene3D" id="3.40.50.720">
    <property type="entry name" value="NAD(P)-binding Rossmann-like Domain"/>
    <property type="match status" value="1"/>
</dbReference>
<dbReference type="PANTHER" id="PTHR43975">
    <property type="entry name" value="ZGC:101858"/>
    <property type="match status" value="1"/>
</dbReference>
<proteinExistence type="inferred from homology"/>
<name>A0A4S8QHV0_9ACTN</name>
<dbReference type="EMBL" id="STGY01000021">
    <property type="protein sequence ID" value="THV42555.1"/>
    <property type="molecule type" value="Genomic_DNA"/>
</dbReference>
<evidence type="ECO:0000256" key="2">
    <source>
        <dbReference type="ARBA" id="ARBA00023002"/>
    </source>
</evidence>
<dbReference type="Proteomes" id="UP000308760">
    <property type="component" value="Unassembled WGS sequence"/>
</dbReference>
<evidence type="ECO:0000313" key="4">
    <source>
        <dbReference type="Proteomes" id="UP000308760"/>
    </source>
</evidence>
<accession>A0A4S8QHV0</accession>
<sequence>MLPSFDNRQTSNIGVAVPASEPTNRHFADQVVIVTGAGSGIGRATAAAFADAGAHVLGVGRRPDALASSAAQHPAIASFPIDVTQNDAPEAIVQTALDRWGRIDVLVNNAGVFAAMPLAQATATGIAHLLAVNVVAPSLLASAALPHLKASRGAIVNVSSTFGHRPAAGAGHYGASKAALEQLTRSWALELASDGIRVNAVAPGPTESEALIAAGLPDTVIDQIKTGEAARIPLGRRGDPTEVAAWIQKLAGAHTAWLTGQVLTIDGGLELT</sequence>
<dbReference type="AlphaFoldDB" id="A0A4S8QHV0"/>
<dbReference type="InterPro" id="IPR036291">
    <property type="entry name" value="NAD(P)-bd_dom_sf"/>
</dbReference>
<dbReference type="FunFam" id="3.40.50.720:FF:000084">
    <property type="entry name" value="Short-chain dehydrogenase reductase"/>
    <property type="match status" value="1"/>
</dbReference>